<dbReference type="EMBL" id="QUSY01001416">
    <property type="protein sequence ID" value="RHY25040.1"/>
    <property type="molecule type" value="Genomic_DNA"/>
</dbReference>
<evidence type="ECO:0000256" key="4">
    <source>
        <dbReference type="SAM" id="MobiDB-lite"/>
    </source>
</evidence>
<keyword evidence="8" id="KW-1185">Reference proteome</keyword>
<dbReference type="VEuPathDB" id="FungiDB:H310_07318"/>
<dbReference type="InterPro" id="IPR011146">
    <property type="entry name" value="HIT-like"/>
</dbReference>
<dbReference type="PROSITE" id="PS51084">
    <property type="entry name" value="HIT_2"/>
    <property type="match status" value="1"/>
</dbReference>
<evidence type="ECO:0000313" key="8">
    <source>
        <dbReference type="Proteomes" id="UP000285060"/>
    </source>
</evidence>
<evidence type="ECO:0000256" key="1">
    <source>
        <dbReference type="PIRSR" id="PIRSR601310-1"/>
    </source>
</evidence>
<dbReference type="InterPro" id="IPR019808">
    <property type="entry name" value="Histidine_triad_CS"/>
</dbReference>
<accession>A0A3R6VGJ4</accession>
<dbReference type="SUPFAM" id="SSF54197">
    <property type="entry name" value="HIT-like"/>
    <property type="match status" value="1"/>
</dbReference>
<feature type="transmembrane region" description="Helical" evidence="5">
    <location>
        <begin position="162"/>
        <end position="179"/>
    </location>
</feature>
<dbReference type="AlphaFoldDB" id="A0A3R6VGJ4"/>
<sequence length="344" mass="37986">MATEAERANAAVEPKGYEPTIFDKIIRREIPASVVFENDKVLAFRDIAPQAPVHVIVIPKVRDGLTRIANAEERHKEILGELLYSASVVAKNEQLDEGYRIVINDGPRGLQSVYHLHLHILGGRTLSWPPVIIVPRSNGNFERKNQRLPIAAATMFRDECKLLFVLPMHAVTFSPAFLITPQPTSTLAILIFIAAVASSIAFSTSSTWKGRCICGRLPICTLSWLYTSLHASIVVVSVFSIRHFLLPFLSTSSFQDNCRMSAALQANTAGLSCPDLQSYVATSLVLQTASVAVSFFMLVLGHRISKKQLIEYRRVKKELERHQSNNTPSSASSSDASLLIQHPA</sequence>
<evidence type="ECO:0000259" key="6">
    <source>
        <dbReference type="PROSITE" id="PS51084"/>
    </source>
</evidence>
<dbReference type="CDD" id="cd01276">
    <property type="entry name" value="PKCI_related"/>
    <property type="match status" value="1"/>
</dbReference>
<organism evidence="7 8">
    <name type="scientific">Aphanomyces invadans</name>
    <dbReference type="NCBI Taxonomy" id="157072"/>
    <lineage>
        <taxon>Eukaryota</taxon>
        <taxon>Sar</taxon>
        <taxon>Stramenopiles</taxon>
        <taxon>Oomycota</taxon>
        <taxon>Saprolegniomycetes</taxon>
        <taxon>Saprolegniales</taxon>
        <taxon>Verrucalvaceae</taxon>
        <taxon>Aphanomyces</taxon>
    </lineage>
</organism>
<dbReference type="PROSITE" id="PS00892">
    <property type="entry name" value="HIT_1"/>
    <property type="match status" value="1"/>
</dbReference>
<feature type="transmembrane region" description="Helical" evidence="5">
    <location>
        <begin position="224"/>
        <end position="245"/>
    </location>
</feature>
<keyword evidence="5" id="KW-1133">Transmembrane helix</keyword>
<dbReference type="PANTHER" id="PTHR23089">
    <property type="entry name" value="HISTIDINE TRIAD HIT PROTEIN"/>
    <property type="match status" value="1"/>
</dbReference>
<comment type="caution">
    <text evidence="7">The sequence shown here is derived from an EMBL/GenBank/DDBJ whole genome shotgun (WGS) entry which is preliminary data.</text>
</comment>
<dbReference type="PRINTS" id="PR00332">
    <property type="entry name" value="HISTRIAD"/>
</dbReference>
<dbReference type="Pfam" id="PF01230">
    <property type="entry name" value="HIT"/>
    <property type="match status" value="1"/>
</dbReference>
<evidence type="ECO:0000313" key="7">
    <source>
        <dbReference type="EMBL" id="RHY25040.1"/>
    </source>
</evidence>
<feature type="transmembrane region" description="Helical" evidence="5">
    <location>
        <begin position="185"/>
        <end position="203"/>
    </location>
</feature>
<dbReference type="InterPro" id="IPR001310">
    <property type="entry name" value="Histidine_triad_HIT"/>
</dbReference>
<dbReference type="InterPro" id="IPR036265">
    <property type="entry name" value="HIT-like_sf"/>
</dbReference>
<keyword evidence="5" id="KW-0472">Membrane</keyword>
<dbReference type="VEuPathDB" id="FungiDB:H310_07316"/>
<dbReference type="Proteomes" id="UP000285060">
    <property type="component" value="Unassembled WGS sequence"/>
</dbReference>
<keyword evidence="5" id="KW-0812">Transmembrane</keyword>
<feature type="active site" description="Tele-AMP-histidine intermediate" evidence="1">
    <location>
        <position position="117"/>
    </location>
</feature>
<dbReference type="GO" id="GO:0003824">
    <property type="term" value="F:catalytic activity"/>
    <property type="evidence" value="ECO:0007669"/>
    <property type="project" value="InterPro"/>
</dbReference>
<evidence type="ECO:0000256" key="3">
    <source>
        <dbReference type="PROSITE-ProRule" id="PRU00464"/>
    </source>
</evidence>
<dbReference type="Gene3D" id="3.30.428.10">
    <property type="entry name" value="HIT-like"/>
    <property type="match status" value="1"/>
</dbReference>
<reference evidence="7 8" key="1">
    <citation type="submission" date="2018-08" db="EMBL/GenBank/DDBJ databases">
        <title>Aphanomyces genome sequencing and annotation.</title>
        <authorList>
            <person name="Minardi D."/>
            <person name="Oidtmann B."/>
            <person name="Van Der Giezen M."/>
            <person name="Studholme D.J."/>
        </authorList>
    </citation>
    <scope>NUCLEOTIDE SEQUENCE [LARGE SCALE GENOMIC DNA]</scope>
    <source>
        <strain evidence="7 8">NJM0002</strain>
    </source>
</reference>
<feature type="domain" description="HIT" evidence="6">
    <location>
        <begin position="21"/>
        <end position="131"/>
    </location>
</feature>
<feature type="region of interest" description="Disordered" evidence="4">
    <location>
        <begin position="320"/>
        <end position="344"/>
    </location>
</feature>
<gene>
    <name evidence="7" type="ORF">DYB32_008545</name>
</gene>
<feature type="transmembrane region" description="Helical" evidence="5">
    <location>
        <begin position="279"/>
        <end position="300"/>
    </location>
</feature>
<dbReference type="FunFam" id="3.30.428.10:FF:000005">
    <property type="entry name" value="Histidine triad nucleotide-binding protein 1"/>
    <property type="match status" value="1"/>
</dbReference>
<feature type="short sequence motif" description="Histidine triad motif" evidence="2 3">
    <location>
        <begin position="115"/>
        <end position="119"/>
    </location>
</feature>
<proteinExistence type="predicted"/>
<evidence type="ECO:0000256" key="2">
    <source>
        <dbReference type="PIRSR" id="PIRSR601310-3"/>
    </source>
</evidence>
<protein>
    <recommendedName>
        <fullName evidence="6">HIT domain-containing protein</fullName>
    </recommendedName>
</protein>
<name>A0A3R6VGJ4_9STRA</name>
<evidence type="ECO:0000256" key="5">
    <source>
        <dbReference type="SAM" id="Phobius"/>
    </source>
</evidence>